<dbReference type="AlphaFoldDB" id="A0A9W6DG05"/>
<keyword evidence="6" id="KW-0408">Iron</keyword>
<evidence type="ECO:0000256" key="4">
    <source>
        <dbReference type="ARBA" id="ARBA00022723"/>
    </source>
</evidence>
<dbReference type="InterPro" id="IPR036188">
    <property type="entry name" value="FAD/NAD-bd_sf"/>
</dbReference>
<keyword evidence="17" id="KW-1185">Reference proteome</keyword>
<dbReference type="SUPFAM" id="SSF51395">
    <property type="entry name" value="FMN-linked oxidoreductases"/>
    <property type="match status" value="1"/>
</dbReference>
<dbReference type="GO" id="GO:0004159">
    <property type="term" value="F:dihydropyrimidine dehydrogenase (NAD+) activity"/>
    <property type="evidence" value="ECO:0007669"/>
    <property type="project" value="UniProtKB-EC"/>
</dbReference>
<dbReference type="SUPFAM" id="SSF46548">
    <property type="entry name" value="alpha-helical ferredoxin"/>
    <property type="match status" value="2"/>
</dbReference>
<evidence type="ECO:0000256" key="5">
    <source>
        <dbReference type="ARBA" id="ARBA00023002"/>
    </source>
</evidence>
<comment type="catalytic activity">
    <reaction evidence="11">
        <text>5,6-dihydrouracil + NAD(+) = uracil + NADH + H(+)</text>
        <dbReference type="Rhea" id="RHEA:20189"/>
        <dbReference type="ChEBI" id="CHEBI:15378"/>
        <dbReference type="ChEBI" id="CHEBI:15901"/>
        <dbReference type="ChEBI" id="CHEBI:17568"/>
        <dbReference type="ChEBI" id="CHEBI:57540"/>
        <dbReference type="ChEBI" id="CHEBI:57945"/>
        <dbReference type="EC" id="1.3.1.1"/>
    </reaction>
</comment>
<dbReference type="PANTHER" id="PTHR43073:SF2">
    <property type="entry name" value="DIHYDROPYRIMIDINE DEHYDROGENASE [NADP(+)]"/>
    <property type="match status" value="1"/>
</dbReference>
<dbReference type="InterPro" id="IPR028261">
    <property type="entry name" value="DPD_II"/>
</dbReference>
<dbReference type="Gene3D" id="3.30.70.20">
    <property type="match status" value="1"/>
</dbReference>
<evidence type="ECO:0000256" key="2">
    <source>
        <dbReference type="ARBA" id="ARBA00022630"/>
    </source>
</evidence>
<evidence type="ECO:0000256" key="3">
    <source>
        <dbReference type="ARBA" id="ARBA00022643"/>
    </source>
</evidence>
<dbReference type="Gene3D" id="3.40.50.720">
    <property type="entry name" value="NAD(P)-binding Rossmann-like Domain"/>
    <property type="match status" value="1"/>
</dbReference>
<dbReference type="InterPro" id="IPR017701">
    <property type="entry name" value="Se_rdtase_YgfK"/>
</dbReference>
<dbReference type="RefSeq" id="WP_281815885.1">
    <property type="nucleotide sequence ID" value="NZ_BRLB01000007.1"/>
</dbReference>
<sequence length="1003" mass="113717">MSDRMTPIPFGNIVEWIMDEYNKYNTIFGVRKSVHIKTGNKINLFNEHMELPFGPAAGPHTQLTQNIVAAYVAGCRFFELKTVQTIDGEDLPVSKPCINAKDEGYNVEWSTELTVNQAFEEYVKAWFILKLLSKEYDFGDNDGFIFNMSVGYDYDGITSPKIDTFIEGLKNASTTPIWDKCKTYIIQNINEFNKIDKAYVDNISPNICTSITLSTLHGCPPEEIERIASYLLKEKELNTFVKCNPTLLGYDYARNTLDTMGYDYLVFDDFHFKDDLQFEDAVPMFHRLMNTATKSNLIFGVKLTNTFPVKIADDELPGEEMYMSGRSLYPLSIALAYELAKAFDGKLKISYSGGAFALNIDKIAKAGIWPITIATTLLKTGGYERCYQIADILNNLNYNDYYQMDVNKLKELRDEAIDNPYYRKPIKHIDTNKINKKVPLIDCYIPPCKYGCPINQDIPYYINLAGEGKYEEALNVIIDRNPLPFITGTICSHPCTSKCTRNFYDEHVKTRDIKLQVARKGYNSLMKKLTSQPKEISHSKVAIIGGGPAGLAASYFLAKAGMDVTIYEKRNSLGGIVKHVIPEFRIPSDHIQNDIDLIKKMGVKIILNQKIDNITELKTMGCEYIILAVGAWNPINLKINGITPINALDFLENVKYNEDYYNLGQNVVVVGGGNTAMDTARAAKRIKGVKNVHLVYRRTKKYMPADEEELLLAIKDGVIIKELLSPVKYENGKVNCNKMMLGELDESGRRRPVKTEHTVDLPADSIISAIGQKTDIQLFNNNNITTENNSVKINNETCETNVENIYIAGDALRGPSTVVESIADAIKVTLSIIHKENIDTNEVFQDFLCNNDMKKELNKKGKIEYYSSINNENKRCLQCNVICETCVDVCPNRANVAIHVDGKSMNQIVHIDRMCNECGNCETFCPYLSAPYKDKFTLFNTEEDFMNSTNQGFYMIDQEKKECKIRLDNNIIHINLDTKPTQLPKDIYDLIITVCQKYSFLMR</sequence>
<comment type="function">
    <text evidence="12">Involved in pyrimidine base degradation. Catalyzes physiologically the reduction of uracil to 5,6-dihydrouracil (DHU) by using NADH as a specific cosubstrate. It also catalyzes the reverse reaction and the reduction of thymine to 5,6-dihydrothymine (DHT).</text>
</comment>
<dbReference type="InterPro" id="IPR023753">
    <property type="entry name" value="FAD/NAD-binding_dom"/>
</dbReference>
<dbReference type="GO" id="GO:0051536">
    <property type="term" value="F:iron-sulfur cluster binding"/>
    <property type="evidence" value="ECO:0007669"/>
    <property type="project" value="UniProtKB-KW"/>
</dbReference>
<evidence type="ECO:0000256" key="13">
    <source>
        <dbReference type="ARBA" id="ARBA00049714"/>
    </source>
</evidence>
<evidence type="ECO:0000256" key="7">
    <source>
        <dbReference type="ARBA" id="ARBA00023014"/>
    </source>
</evidence>
<keyword evidence="5" id="KW-0560">Oxidoreductase</keyword>
<evidence type="ECO:0000256" key="9">
    <source>
        <dbReference type="ARBA" id="ARBA00032722"/>
    </source>
</evidence>
<evidence type="ECO:0000256" key="8">
    <source>
        <dbReference type="ARBA" id="ARBA00030119"/>
    </source>
</evidence>
<dbReference type="InterPro" id="IPR009051">
    <property type="entry name" value="Helical_ferredxn"/>
</dbReference>
<dbReference type="PANTHER" id="PTHR43073">
    <property type="entry name" value="DIHYDROPYRIMIDINE DEHYDROGENASE [NADP(+)]"/>
    <property type="match status" value="1"/>
</dbReference>
<comment type="caution">
    <text evidence="16">The sequence shown here is derived from an EMBL/GenBank/DDBJ whole genome shotgun (WGS) entry which is preliminary data.</text>
</comment>
<evidence type="ECO:0000259" key="15">
    <source>
        <dbReference type="PROSITE" id="PS51379"/>
    </source>
</evidence>
<comment type="cofactor">
    <cofactor evidence="1">
        <name>FMN</name>
        <dbReference type="ChEBI" id="CHEBI:58210"/>
    </cofactor>
</comment>
<dbReference type="InterPro" id="IPR017900">
    <property type="entry name" value="4Fe4S_Fe_S_CS"/>
</dbReference>
<dbReference type="EMBL" id="BRLB01000007">
    <property type="protein sequence ID" value="GKX30032.1"/>
    <property type="molecule type" value="Genomic_DNA"/>
</dbReference>
<dbReference type="Pfam" id="PF14691">
    <property type="entry name" value="Fer4_20"/>
    <property type="match status" value="1"/>
</dbReference>
<keyword evidence="2" id="KW-0285">Flavoprotein</keyword>
<evidence type="ECO:0000256" key="11">
    <source>
        <dbReference type="ARBA" id="ARBA00048792"/>
    </source>
</evidence>
<dbReference type="SUPFAM" id="SSF51971">
    <property type="entry name" value="Nucleotide-binding domain"/>
    <property type="match status" value="2"/>
</dbReference>
<dbReference type="PROSITE" id="PS51379">
    <property type="entry name" value="4FE4S_FER_2"/>
    <property type="match status" value="1"/>
</dbReference>
<gene>
    <name evidence="16" type="ORF">SH1V18_25120</name>
</gene>
<dbReference type="NCBIfam" id="TIGR03315">
    <property type="entry name" value="Se_ygfK"/>
    <property type="match status" value="1"/>
</dbReference>
<dbReference type="Gene3D" id="1.10.1060.10">
    <property type="entry name" value="Alpha-helical ferredoxin"/>
    <property type="match status" value="1"/>
</dbReference>
<dbReference type="EC" id="1.3.1.1" evidence="14"/>
<comment type="catalytic activity">
    <reaction evidence="10">
        <text>5,6-dihydrothymine + NAD(+) = thymine + NADH + H(+)</text>
        <dbReference type="Rhea" id="RHEA:28791"/>
        <dbReference type="ChEBI" id="CHEBI:15378"/>
        <dbReference type="ChEBI" id="CHEBI:17821"/>
        <dbReference type="ChEBI" id="CHEBI:27468"/>
        <dbReference type="ChEBI" id="CHEBI:57540"/>
        <dbReference type="ChEBI" id="CHEBI:57945"/>
        <dbReference type="EC" id="1.3.1.1"/>
    </reaction>
</comment>
<comment type="subunit">
    <text evidence="13">Heterotetramer of 2 PreA and 2 PreT subunits.</text>
</comment>
<dbReference type="Gene3D" id="3.50.50.60">
    <property type="entry name" value="FAD/NAD(P)-binding domain"/>
    <property type="match status" value="1"/>
</dbReference>
<evidence type="ECO:0000256" key="1">
    <source>
        <dbReference type="ARBA" id="ARBA00001917"/>
    </source>
</evidence>
<evidence type="ECO:0000256" key="10">
    <source>
        <dbReference type="ARBA" id="ARBA00047685"/>
    </source>
</evidence>
<dbReference type="PROSITE" id="PS00198">
    <property type="entry name" value="4FE4S_FER_1"/>
    <property type="match status" value="1"/>
</dbReference>
<keyword evidence="4" id="KW-0479">Metal-binding</keyword>
<dbReference type="GO" id="GO:0046872">
    <property type="term" value="F:metal ion binding"/>
    <property type="evidence" value="ECO:0007669"/>
    <property type="project" value="UniProtKB-KW"/>
</dbReference>
<proteinExistence type="predicted"/>
<dbReference type="Pfam" id="PF07992">
    <property type="entry name" value="Pyr_redox_2"/>
    <property type="match status" value="1"/>
</dbReference>
<evidence type="ECO:0000256" key="12">
    <source>
        <dbReference type="ARBA" id="ARBA00049578"/>
    </source>
</evidence>
<name>A0A9W6DG05_9FIRM</name>
<evidence type="ECO:0000256" key="6">
    <source>
        <dbReference type="ARBA" id="ARBA00023004"/>
    </source>
</evidence>
<evidence type="ECO:0000313" key="17">
    <source>
        <dbReference type="Proteomes" id="UP001144256"/>
    </source>
</evidence>
<accession>A0A9W6DG05</accession>
<keyword evidence="7" id="KW-0411">Iron-sulfur</keyword>
<keyword evidence="3" id="KW-0288">FMN</keyword>
<dbReference type="InterPro" id="IPR017896">
    <property type="entry name" value="4Fe4S_Fe-S-bd"/>
</dbReference>
<reference evidence="16" key="1">
    <citation type="submission" date="2022-06" db="EMBL/GenBank/DDBJ databases">
        <title>Vallitalea longa sp. nov., an anaerobic bacterium isolated from marine sediment.</title>
        <authorList>
            <person name="Hirano S."/>
            <person name="Terahara T."/>
            <person name="Mori K."/>
            <person name="Hamada M."/>
            <person name="Matsumoto R."/>
            <person name="Kobayashi T."/>
        </authorList>
    </citation>
    <scope>NUCLEOTIDE SEQUENCE</scope>
    <source>
        <strain evidence="16">SH18-1</strain>
    </source>
</reference>
<evidence type="ECO:0000313" key="16">
    <source>
        <dbReference type="EMBL" id="GKX30032.1"/>
    </source>
</evidence>
<dbReference type="PRINTS" id="PR00419">
    <property type="entry name" value="ADXRDTASE"/>
</dbReference>
<dbReference type="Proteomes" id="UP001144256">
    <property type="component" value="Unassembled WGS sequence"/>
</dbReference>
<organism evidence="16 17">
    <name type="scientific">Vallitalea longa</name>
    <dbReference type="NCBI Taxonomy" id="2936439"/>
    <lineage>
        <taxon>Bacteria</taxon>
        <taxon>Bacillati</taxon>
        <taxon>Bacillota</taxon>
        <taxon>Clostridia</taxon>
        <taxon>Lachnospirales</taxon>
        <taxon>Vallitaleaceae</taxon>
        <taxon>Vallitalea</taxon>
    </lineage>
</organism>
<protein>
    <recommendedName>
        <fullName evidence="14">dihydrouracil dehydrogenase (NAD(+))</fullName>
        <ecNumber evidence="14">1.3.1.1</ecNumber>
    </recommendedName>
    <alternativeName>
        <fullName evidence="9">Dihydrothymine dehydrogenase</fullName>
    </alternativeName>
    <alternativeName>
        <fullName evidence="8">Dihydrouracil dehydrogenase</fullName>
    </alternativeName>
</protein>
<evidence type="ECO:0000256" key="14">
    <source>
        <dbReference type="ARBA" id="ARBA00049728"/>
    </source>
</evidence>
<feature type="domain" description="4Fe-4S ferredoxin-type" evidence="15">
    <location>
        <begin position="905"/>
        <end position="936"/>
    </location>
</feature>